<proteinExistence type="inferred from homology"/>
<dbReference type="GO" id="GO:0006508">
    <property type="term" value="P:proteolysis"/>
    <property type="evidence" value="ECO:0007669"/>
    <property type="project" value="UniProtKB-KW"/>
</dbReference>
<dbReference type="Gene3D" id="2.40.30.10">
    <property type="entry name" value="Translation factors"/>
    <property type="match status" value="1"/>
</dbReference>
<evidence type="ECO:0000313" key="5">
    <source>
        <dbReference type="Proteomes" id="UP000824107"/>
    </source>
</evidence>
<keyword evidence="1" id="KW-0645">Protease</keyword>
<organism evidence="4 5">
    <name type="scientific">Candidatus Scatocola faecipullorum</name>
    <dbReference type="NCBI Taxonomy" id="2840917"/>
    <lineage>
        <taxon>Bacteria</taxon>
        <taxon>Pseudomonadati</taxon>
        <taxon>Pseudomonadota</taxon>
        <taxon>Alphaproteobacteria</taxon>
        <taxon>Rhodospirillales</taxon>
        <taxon>Rhodospirillaceae</taxon>
        <taxon>Rhodospirillaceae incertae sedis</taxon>
        <taxon>Candidatus Scatocola</taxon>
    </lineage>
</organism>
<dbReference type="AlphaFoldDB" id="A0A9D1M3N8"/>
<dbReference type="PANTHER" id="PTHR30217">
    <property type="entry name" value="PEPTIDASE U32 FAMILY"/>
    <property type="match status" value="1"/>
</dbReference>
<dbReference type="Proteomes" id="UP000824107">
    <property type="component" value="Unassembled WGS sequence"/>
</dbReference>
<keyword evidence="2" id="KW-0378">Hydrolase</keyword>
<comment type="caution">
    <text evidence="4">The sequence shown here is derived from an EMBL/GenBank/DDBJ whole genome shotgun (WGS) entry which is preliminary data.</text>
</comment>
<evidence type="ECO:0000256" key="1">
    <source>
        <dbReference type="ARBA" id="ARBA00022670"/>
    </source>
</evidence>
<dbReference type="EMBL" id="DVNC01000021">
    <property type="protein sequence ID" value="HIU53022.1"/>
    <property type="molecule type" value="Genomic_DNA"/>
</dbReference>
<evidence type="ECO:0000256" key="2">
    <source>
        <dbReference type="ARBA" id="ARBA00022801"/>
    </source>
</evidence>
<reference evidence="4" key="1">
    <citation type="submission" date="2020-10" db="EMBL/GenBank/DDBJ databases">
        <authorList>
            <person name="Gilroy R."/>
        </authorList>
    </citation>
    <scope>NUCLEOTIDE SEQUENCE</scope>
    <source>
        <strain evidence="4">ChiW3-316</strain>
    </source>
</reference>
<dbReference type="GO" id="GO:0008233">
    <property type="term" value="F:peptidase activity"/>
    <property type="evidence" value="ECO:0007669"/>
    <property type="project" value="UniProtKB-KW"/>
</dbReference>
<dbReference type="PANTHER" id="PTHR30217:SF6">
    <property type="entry name" value="TRNA HYDROXYLATION PROTEIN P"/>
    <property type="match status" value="1"/>
</dbReference>
<name>A0A9D1M3N8_9PROT</name>
<dbReference type="InterPro" id="IPR051454">
    <property type="entry name" value="RNA/ubiquinone_mod_enzymes"/>
</dbReference>
<dbReference type="PROSITE" id="PS01276">
    <property type="entry name" value="PEPTIDASE_U32"/>
    <property type="match status" value="1"/>
</dbReference>
<dbReference type="Pfam" id="PF01136">
    <property type="entry name" value="Peptidase_U32"/>
    <property type="match status" value="1"/>
</dbReference>
<evidence type="ECO:0000313" key="4">
    <source>
        <dbReference type="EMBL" id="HIU53022.1"/>
    </source>
</evidence>
<dbReference type="InterPro" id="IPR001539">
    <property type="entry name" value="Peptidase_U32"/>
</dbReference>
<gene>
    <name evidence="4" type="ORF">IAD20_02960</name>
</gene>
<protein>
    <submittedName>
        <fullName evidence="4">U32 family peptidase</fullName>
    </submittedName>
</protein>
<comment type="similarity">
    <text evidence="3">Belongs to the peptidase U32 family.</text>
</comment>
<sequence>MLDKAELLLPAGSLVKLKTAILYGADAVYAGTPDMCLRAQSKMTLEDLEEGIRFVHQNGKKIYLTLNLFMHNRDVAKLPQFVETLRHLQPDGVLIADPGVFMYVKEHAPELNLFVSTQANICSSLAVKFWQQQGAKLCVLGREVTFEEMQEIRRQCPDILLECFMHGAMCMSYSGRCLISNYLADRSANQGKCAHCCRWHYKLHLRLKDGSVKEIEINDQNKDAFEFLLEEEFRPGELYEVVEDEHGGYMLNSKDMCLLPRLPDLLNLGMDSLKVEGRNKTEYYAAVVARTYRQAIDDYYSDPRHWDFRHYMDDLYTLQNRGYCLGFHDGKLTNISQNYEYTRTLGDWLFAGSIVEWQGNQAIFEIRNYIDKGEFIEFLLPGTLDNLRITFDEFEDADSGEITAKVSAGQGKKIRIDFNKCKIQYCRNEKEEQKTVPELNIENIKKLLPQYCIARKPAPLTGENRTMLDHKKAEFTQLCNRE</sequence>
<accession>A0A9D1M3N8</accession>
<reference evidence="4" key="2">
    <citation type="journal article" date="2021" name="PeerJ">
        <title>Extensive microbial diversity within the chicken gut microbiome revealed by metagenomics and culture.</title>
        <authorList>
            <person name="Gilroy R."/>
            <person name="Ravi A."/>
            <person name="Getino M."/>
            <person name="Pursley I."/>
            <person name="Horton D.L."/>
            <person name="Alikhan N.F."/>
            <person name="Baker D."/>
            <person name="Gharbi K."/>
            <person name="Hall N."/>
            <person name="Watson M."/>
            <person name="Adriaenssens E.M."/>
            <person name="Foster-Nyarko E."/>
            <person name="Jarju S."/>
            <person name="Secka A."/>
            <person name="Antonio M."/>
            <person name="Oren A."/>
            <person name="Chaudhuri R.R."/>
            <person name="La Ragione R."/>
            <person name="Hildebrand F."/>
            <person name="Pallen M.J."/>
        </authorList>
    </citation>
    <scope>NUCLEOTIDE SEQUENCE</scope>
    <source>
        <strain evidence="4">ChiW3-316</strain>
    </source>
</reference>
<evidence type="ECO:0000256" key="3">
    <source>
        <dbReference type="ARBA" id="ARBA00038374"/>
    </source>
</evidence>